<proteinExistence type="predicted"/>
<dbReference type="AlphaFoldDB" id="A0A653BN50"/>
<organism evidence="1 2">
    <name type="scientific">Callosobruchus maculatus</name>
    <name type="common">Southern cowpea weevil</name>
    <name type="synonym">Pulse bruchid</name>
    <dbReference type="NCBI Taxonomy" id="64391"/>
    <lineage>
        <taxon>Eukaryota</taxon>
        <taxon>Metazoa</taxon>
        <taxon>Ecdysozoa</taxon>
        <taxon>Arthropoda</taxon>
        <taxon>Hexapoda</taxon>
        <taxon>Insecta</taxon>
        <taxon>Pterygota</taxon>
        <taxon>Neoptera</taxon>
        <taxon>Endopterygota</taxon>
        <taxon>Coleoptera</taxon>
        <taxon>Polyphaga</taxon>
        <taxon>Cucujiformia</taxon>
        <taxon>Chrysomeloidea</taxon>
        <taxon>Chrysomelidae</taxon>
        <taxon>Bruchinae</taxon>
        <taxon>Bruchini</taxon>
        <taxon>Callosobruchus</taxon>
    </lineage>
</organism>
<accession>A0A653BN50</accession>
<gene>
    <name evidence="1" type="ORF">CALMAC_LOCUS2342</name>
</gene>
<sequence>MDSRTQATRKDFAWDCYQT</sequence>
<evidence type="ECO:0000313" key="2">
    <source>
        <dbReference type="Proteomes" id="UP000410492"/>
    </source>
</evidence>
<name>A0A653BN50_CALMS</name>
<evidence type="ECO:0000313" key="1">
    <source>
        <dbReference type="EMBL" id="VEN36914.1"/>
    </source>
</evidence>
<protein>
    <submittedName>
        <fullName evidence="1">Uncharacterized protein</fullName>
    </submittedName>
</protein>
<reference evidence="1 2" key="1">
    <citation type="submission" date="2019-01" db="EMBL/GenBank/DDBJ databases">
        <authorList>
            <person name="Sayadi A."/>
        </authorList>
    </citation>
    <scope>NUCLEOTIDE SEQUENCE [LARGE SCALE GENOMIC DNA]</scope>
</reference>
<keyword evidence="2" id="KW-1185">Reference proteome</keyword>
<dbReference type="EMBL" id="CAACVG010002792">
    <property type="protein sequence ID" value="VEN36914.1"/>
    <property type="molecule type" value="Genomic_DNA"/>
</dbReference>
<dbReference type="Proteomes" id="UP000410492">
    <property type="component" value="Unassembled WGS sequence"/>
</dbReference>